<evidence type="ECO:0000256" key="3">
    <source>
        <dbReference type="SAM" id="Phobius"/>
    </source>
</evidence>
<evidence type="ECO:0000256" key="2">
    <source>
        <dbReference type="ARBA" id="ARBA00023445"/>
    </source>
</evidence>
<proteinExistence type="inferred from homology"/>
<dbReference type="Gene3D" id="3.40.50.720">
    <property type="entry name" value="NAD(P)-binding Rossmann-like Domain"/>
    <property type="match status" value="1"/>
</dbReference>
<dbReference type="STRING" id="477690.SAMN05216474_0207"/>
<dbReference type="SUPFAM" id="SSF51735">
    <property type="entry name" value="NAD(P)-binding Rossmann-fold domains"/>
    <property type="match status" value="1"/>
</dbReference>
<gene>
    <name evidence="5" type="ORF">SAMN05216474_0207</name>
</gene>
<dbReference type="OrthoDB" id="9778052at2"/>
<sequence>MILSPIVLTGATGYLGSHILTQLLAKEYEVRITTRNLQRTQQDPLIKELLDKYPGKLHIYEADLLEEGSYDEVMKGAKALIHAASPFKIEGIKNPKKELVDPAVIGTRNVLNAASKGDIERVIQTSSIVAVYGDAIDVEMIEGDTFSEKNWNATSSISHQPYNYSKTVAEKEALALSLTSKWSLASINPGFILGPALTKRTDSTSVDFMLNLLNGKMAMGMPDLYFGVVDVRDVAGAHILALENQDVKGRFICCNQSLTMLEMSNILSKEFGKKYKIGSRVLPKFLFYILGPIMAGLTWSYVKKNIGIPLKFNNTRSTEELGVEYRPVQETIVDHAHQLIKDGILKK</sequence>
<evidence type="ECO:0000256" key="1">
    <source>
        <dbReference type="ARBA" id="ARBA00023002"/>
    </source>
</evidence>
<dbReference type="InterPro" id="IPR036291">
    <property type="entry name" value="NAD(P)-bd_dom_sf"/>
</dbReference>
<keyword evidence="3" id="KW-1133">Transmembrane helix</keyword>
<dbReference type="PANTHER" id="PTHR10366:SF564">
    <property type="entry name" value="STEROL-4-ALPHA-CARBOXYLATE 3-DEHYDROGENASE, DECARBOXYLATING"/>
    <property type="match status" value="1"/>
</dbReference>
<comment type="similarity">
    <text evidence="2">Belongs to the NAD(P)-dependent epimerase/dehydratase family. Dihydroflavonol-4-reductase subfamily.</text>
</comment>
<keyword evidence="6" id="KW-1185">Reference proteome</keyword>
<dbReference type="Pfam" id="PF01370">
    <property type="entry name" value="Epimerase"/>
    <property type="match status" value="1"/>
</dbReference>
<protein>
    <submittedName>
        <fullName evidence="5">Nucleoside-diphosphate-sugar epimerase</fullName>
    </submittedName>
</protein>
<feature type="domain" description="NAD-dependent epimerase/dehydratase" evidence="4">
    <location>
        <begin position="6"/>
        <end position="247"/>
    </location>
</feature>
<dbReference type="InterPro" id="IPR001509">
    <property type="entry name" value="Epimerase_deHydtase"/>
</dbReference>
<dbReference type="AlphaFoldDB" id="A0A1I6XI09"/>
<dbReference type="FunFam" id="3.40.50.720:FF:000085">
    <property type="entry name" value="Dihydroflavonol reductase"/>
    <property type="match status" value="1"/>
</dbReference>
<feature type="transmembrane region" description="Helical" evidence="3">
    <location>
        <begin position="285"/>
        <end position="302"/>
    </location>
</feature>
<accession>A0A1I6XI09</accession>
<evidence type="ECO:0000259" key="4">
    <source>
        <dbReference type="Pfam" id="PF01370"/>
    </source>
</evidence>
<keyword evidence="1" id="KW-0560">Oxidoreductase</keyword>
<name>A0A1I6XI09_9FLAO</name>
<reference evidence="5 6" key="1">
    <citation type="submission" date="2016-10" db="EMBL/GenBank/DDBJ databases">
        <authorList>
            <person name="de Groot N.N."/>
        </authorList>
    </citation>
    <scope>NUCLEOTIDE SEQUENCE [LARGE SCALE GENOMIC DNA]</scope>
    <source>
        <strain evidence="5 6">CGMCC 1.7005</strain>
    </source>
</reference>
<evidence type="ECO:0000313" key="5">
    <source>
        <dbReference type="EMBL" id="SFT37766.1"/>
    </source>
</evidence>
<dbReference type="Proteomes" id="UP000236454">
    <property type="component" value="Unassembled WGS sequence"/>
</dbReference>
<dbReference type="RefSeq" id="WP_090245349.1">
    <property type="nucleotide sequence ID" value="NZ_FPAS01000001.1"/>
</dbReference>
<keyword evidence="3" id="KW-0812">Transmembrane</keyword>
<evidence type="ECO:0000313" key="6">
    <source>
        <dbReference type="Proteomes" id="UP000236454"/>
    </source>
</evidence>
<organism evidence="5 6">
    <name type="scientific">Lishizhenia tianjinensis</name>
    <dbReference type="NCBI Taxonomy" id="477690"/>
    <lineage>
        <taxon>Bacteria</taxon>
        <taxon>Pseudomonadati</taxon>
        <taxon>Bacteroidota</taxon>
        <taxon>Flavobacteriia</taxon>
        <taxon>Flavobacteriales</taxon>
        <taxon>Crocinitomicaceae</taxon>
        <taxon>Lishizhenia</taxon>
    </lineage>
</organism>
<dbReference type="GO" id="GO:0016616">
    <property type="term" value="F:oxidoreductase activity, acting on the CH-OH group of donors, NAD or NADP as acceptor"/>
    <property type="evidence" value="ECO:0007669"/>
    <property type="project" value="TreeGrafter"/>
</dbReference>
<dbReference type="PANTHER" id="PTHR10366">
    <property type="entry name" value="NAD DEPENDENT EPIMERASE/DEHYDRATASE"/>
    <property type="match status" value="1"/>
</dbReference>
<keyword evidence="3" id="KW-0472">Membrane</keyword>
<dbReference type="InterPro" id="IPR050425">
    <property type="entry name" value="NAD(P)_dehydrat-like"/>
</dbReference>
<dbReference type="EMBL" id="FPAS01000001">
    <property type="protein sequence ID" value="SFT37766.1"/>
    <property type="molecule type" value="Genomic_DNA"/>
</dbReference>